<dbReference type="AlphaFoldDB" id="A0A7M3SVE8"/>
<feature type="region of interest" description="Disordered" evidence="1">
    <location>
        <begin position="491"/>
        <end position="511"/>
    </location>
</feature>
<feature type="domain" description="DUF222" evidence="2">
    <location>
        <begin position="53"/>
        <end position="390"/>
    </location>
</feature>
<proteinExistence type="predicted"/>
<accession>A0A7M3SVE8</accession>
<reference evidence="4" key="1">
    <citation type="submission" date="2019-06" db="EMBL/GenBank/DDBJ databases">
        <title>Gordonia isolated from sludge of a wastewater treatment plant.</title>
        <authorList>
            <person name="Tamura T."/>
            <person name="Aoyama K."/>
            <person name="Kang Y."/>
            <person name="Saito S."/>
            <person name="Akiyama N."/>
            <person name="Yazawa K."/>
            <person name="Gonoi T."/>
            <person name="Mikami Y."/>
        </authorList>
    </citation>
    <scope>NUCLEOTIDE SEQUENCE [LARGE SCALE GENOMIC DNA]</scope>
    <source>
        <strain evidence="4">NBRC 107697</strain>
    </source>
</reference>
<dbReference type="Proteomes" id="UP000444980">
    <property type="component" value="Unassembled WGS sequence"/>
</dbReference>
<name>A0A7M3SVE8_9ACTN</name>
<dbReference type="EMBL" id="BJOU01000001">
    <property type="protein sequence ID" value="GED96622.1"/>
    <property type="molecule type" value="Genomic_DNA"/>
</dbReference>
<dbReference type="OrthoDB" id="4370764at2"/>
<evidence type="ECO:0000313" key="3">
    <source>
        <dbReference type="EMBL" id="GED96622.1"/>
    </source>
</evidence>
<organism evidence="3 4">
    <name type="scientific">Gordonia crocea</name>
    <dbReference type="NCBI Taxonomy" id="589162"/>
    <lineage>
        <taxon>Bacteria</taxon>
        <taxon>Bacillati</taxon>
        <taxon>Actinomycetota</taxon>
        <taxon>Actinomycetes</taxon>
        <taxon>Mycobacteriales</taxon>
        <taxon>Gordoniaceae</taxon>
        <taxon>Gordonia</taxon>
    </lineage>
</organism>
<gene>
    <name evidence="3" type="ORF">nbrc107697_06610</name>
</gene>
<evidence type="ECO:0000259" key="2">
    <source>
        <dbReference type="Pfam" id="PF02720"/>
    </source>
</evidence>
<dbReference type="RefSeq" id="WP_161926066.1">
    <property type="nucleotide sequence ID" value="NZ_BJOU01000001.1"/>
</dbReference>
<comment type="caution">
    <text evidence="3">The sequence shown here is derived from an EMBL/GenBank/DDBJ whole genome shotgun (WGS) entry which is preliminary data.</text>
</comment>
<dbReference type="InterPro" id="IPR003870">
    <property type="entry name" value="DUF222"/>
</dbReference>
<keyword evidence="4" id="KW-1185">Reference proteome</keyword>
<evidence type="ECO:0000313" key="4">
    <source>
        <dbReference type="Proteomes" id="UP000444980"/>
    </source>
</evidence>
<dbReference type="Pfam" id="PF02720">
    <property type="entry name" value="DUF222"/>
    <property type="match status" value="1"/>
</dbReference>
<evidence type="ECO:0000256" key="1">
    <source>
        <dbReference type="SAM" id="MobiDB-lite"/>
    </source>
</evidence>
<protein>
    <recommendedName>
        <fullName evidence="2">DUF222 domain-containing protein</fullName>
    </recommendedName>
</protein>
<sequence length="524" mass="56740">MGNPDVPSFDLPGFDLPESPVELVALLGATVQRLGSAVWAAETEDDLLVAARGLESARHAQLGVDAQLFTEISDRSAYARDGFTHPILWLAKGLRLGRSEAKRRARRAEKIARLTGMTGETMAPKFPATAAAVAAGTISGAHVDEIADVMRRVPCVVPEDVVARVEEDLAAMATTLTPQELRKAGIALLNYLDPDGALSEERDRSRNRSLSLGAQDIRLMSKLTANLTPTVRAKFELILANWAAPGMNNPDDDPSLRLTGSAADLDTADEVVAERVAQARRRDHRSPEQRNHDALEAMCDFITSRGGLGMGKKIPGQFIVTASIADLKAGCGTALTSTGTLIPVGELVEVAARLDPSLVVFRDHTREVLYYGRARRSATFAQRCALFARDRGDSHPDSDTPFIYTQAHHLPDWAKGGQTDIDKLTATSGRNNRAVGDQPRQWETVYRTSGPHTGCVGWRLRDHPGPPGVLRVNGAHHPDDLARDTIRRIRGSRGKGSAHADPPTDTAASPIETRYCSRLGYTEL</sequence>